<keyword evidence="1" id="KW-1133">Transmembrane helix</keyword>
<feature type="transmembrane region" description="Helical" evidence="1">
    <location>
        <begin position="110"/>
        <end position="130"/>
    </location>
</feature>
<evidence type="ECO:0000313" key="2">
    <source>
        <dbReference type="Ensembl" id="ENSSSCP00070037484.1"/>
    </source>
</evidence>
<protein>
    <submittedName>
        <fullName evidence="2">Uncharacterized protein</fullName>
    </submittedName>
</protein>
<feature type="transmembrane region" description="Helical" evidence="1">
    <location>
        <begin position="56"/>
        <end position="79"/>
    </location>
</feature>
<organism evidence="2 3">
    <name type="scientific">Sus scrofa</name>
    <name type="common">Pig</name>
    <dbReference type="NCBI Taxonomy" id="9823"/>
    <lineage>
        <taxon>Eukaryota</taxon>
        <taxon>Metazoa</taxon>
        <taxon>Chordata</taxon>
        <taxon>Craniata</taxon>
        <taxon>Vertebrata</taxon>
        <taxon>Euteleostomi</taxon>
        <taxon>Mammalia</taxon>
        <taxon>Eutheria</taxon>
        <taxon>Laurasiatheria</taxon>
        <taxon>Artiodactyla</taxon>
        <taxon>Suina</taxon>
        <taxon>Suidae</taxon>
        <taxon>Sus</taxon>
    </lineage>
</organism>
<sequence length="136" mass="15533">MPRSGIAGSNVNSLFSFLRNLHTVFHSGCTNVQSHQQWTSVPFSPHPLQHLLFVDFWMMAILAGVRGYLIVVLICISLIMSDVEHLFMCFLVICMSSLEDCLFRSSAHFLMGLFVFLIFLFVCLFVFWVLSCRSCL</sequence>
<feature type="transmembrane region" description="Helical" evidence="1">
    <location>
        <begin position="85"/>
        <end position="103"/>
    </location>
</feature>
<reference evidence="2 3" key="1">
    <citation type="submission" date="2017-08" db="EMBL/GenBank/DDBJ databases">
        <title>USMARCv1.0.</title>
        <authorList>
            <person name="Hannum G.I."/>
            <person name="Koren S."/>
            <person name="Schroeder S.G."/>
            <person name="Chin S.C."/>
            <person name="Nonneman D.J."/>
            <person name="Becker S.A."/>
            <person name="Rosen B.D."/>
            <person name="Bickhart D.M."/>
            <person name="Putnam N.H."/>
            <person name="Green R.E."/>
            <person name="Tuggle C.K."/>
            <person name="Liu H."/>
            <person name="Rohrer G.A."/>
            <person name="Warr A."/>
            <person name="Hall R."/>
            <person name="Kim K."/>
            <person name="Hume D.A."/>
            <person name="Talbot R."/>
            <person name="Chow W."/>
            <person name="Howe K."/>
            <person name="Schwartz A.S."/>
            <person name="Watson M."/>
            <person name="Archibald A.L."/>
            <person name="Phillippy A.M."/>
            <person name="Smith T.P.L."/>
        </authorList>
    </citation>
    <scope>NUCLEOTIDE SEQUENCE [LARGE SCALE GENOMIC DNA]</scope>
</reference>
<keyword evidence="1" id="KW-0812">Transmembrane</keyword>
<dbReference type="Ensembl" id="ENSSSCT00070044484.1">
    <property type="protein sequence ID" value="ENSSSCP00070037484.1"/>
    <property type="gene ID" value="ENSSSCG00070022379.1"/>
</dbReference>
<keyword evidence="1" id="KW-0472">Membrane</keyword>
<reference evidence="2" key="2">
    <citation type="submission" date="2025-08" db="UniProtKB">
        <authorList>
            <consortium name="Ensembl"/>
        </authorList>
    </citation>
    <scope>IDENTIFICATION</scope>
</reference>
<name>A0A4X1V415_PIG</name>
<dbReference type="AlphaFoldDB" id="A0A4X1V415"/>
<dbReference type="Proteomes" id="UP000314985">
    <property type="component" value="Chromosome 15"/>
</dbReference>
<evidence type="ECO:0000256" key="1">
    <source>
        <dbReference type="SAM" id="Phobius"/>
    </source>
</evidence>
<accession>A0A4X1V415</accession>
<evidence type="ECO:0000313" key="3">
    <source>
        <dbReference type="Proteomes" id="UP000314985"/>
    </source>
</evidence>
<proteinExistence type="predicted"/>